<feature type="compositionally biased region" description="Acidic residues" evidence="1">
    <location>
        <begin position="446"/>
        <end position="457"/>
    </location>
</feature>
<dbReference type="GO" id="GO:0003676">
    <property type="term" value="F:nucleic acid binding"/>
    <property type="evidence" value="ECO:0007669"/>
    <property type="project" value="InterPro"/>
</dbReference>
<protein>
    <recommendedName>
        <fullName evidence="4">Tc1-like transposase DDE domain-containing protein</fullName>
    </recommendedName>
</protein>
<feature type="region of interest" description="Disordered" evidence="1">
    <location>
        <begin position="418"/>
        <end position="476"/>
    </location>
</feature>
<evidence type="ECO:0000313" key="3">
    <source>
        <dbReference type="Proteomes" id="UP000324832"/>
    </source>
</evidence>
<dbReference type="Proteomes" id="UP000324832">
    <property type="component" value="Unassembled WGS sequence"/>
</dbReference>
<dbReference type="AlphaFoldDB" id="A0A5E4PXZ9"/>
<dbReference type="PANTHER" id="PTHR33939:SF1">
    <property type="entry name" value="DUF4371 DOMAIN-CONTAINING PROTEIN"/>
    <property type="match status" value="1"/>
</dbReference>
<accession>A0A5E4PXZ9</accession>
<feature type="compositionally biased region" description="Polar residues" evidence="1">
    <location>
        <begin position="459"/>
        <end position="468"/>
    </location>
</feature>
<evidence type="ECO:0000313" key="2">
    <source>
        <dbReference type="EMBL" id="VVC89810.1"/>
    </source>
</evidence>
<dbReference type="InterPro" id="IPR036397">
    <property type="entry name" value="RNaseH_sf"/>
</dbReference>
<dbReference type="PANTHER" id="PTHR33939">
    <property type="entry name" value="PROTEIN CBG22215"/>
    <property type="match status" value="1"/>
</dbReference>
<reference evidence="2 3" key="1">
    <citation type="submission" date="2017-07" db="EMBL/GenBank/DDBJ databases">
        <authorList>
            <person name="Talla V."/>
            <person name="Backstrom N."/>
        </authorList>
    </citation>
    <scope>NUCLEOTIDE SEQUENCE [LARGE SCALE GENOMIC DNA]</scope>
</reference>
<proteinExistence type="predicted"/>
<evidence type="ECO:0000256" key="1">
    <source>
        <dbReference type="SAM" id="MobiDB-lite"/>
    </source>
</evidence>
<sequence length="476" mass="55291">MEKSKRGRVLNGNTREIVFNVIQYFDEEKRMKRYYPLEHSHARACMATGLSKSTISKIKREGEQARIEGSRIATPSKGQRGLHNKRVVIDNCLLSGIREIVSVIYDARDIPTLNKIIAMAKNNLNYNGSRTTLCRILKKNLGFIFIKCKQNRRIIMERNNVKASRINYLRHIRENDALGSKRRPVFFLDETWIHTTNKVGGKKIPIQSWLIACAGNESGFLPGTKMVFEAKIKKYFYSCMDKLEFVNYVQEKILPNLPENSIVVIDDASYHNLHVDKVPTFRDPKIEIQEWLNNYDFKVDRNLSKCELLEIIEKNKPPERFLVDDLFNKRGHIVLRLPPFNQDLNPIVYIWDLVKKRFKEKLANSTESQVEQCIHSALNSVTEDEWRNEINEVKRLEEAHWVRDVTQEEDFDNFILGLSPESDVENNSENENGSMLSDSSWKSDTSDEGDEYEEDTDTNSVEPSSSHNITKKKKLN</sequence>
<dbReference type="Gene3D" id="3.30.420.10">
    <property type="entry name" value="Ribonuclease H-like superfamily/Ribonuclease H"/>
    <property type="match status" value="1"/>
</dbReference>
<keyword evidence="3" id="KW-1185">Reference proteome</keyword>
<name>A0A5E4PXZ9_9NEOP</name>
<dbReference type="EMBL" id="FZQP02000637">
    <property type="protein sequence ID" value="VVC89810.1"/>
    <property type="molecule type" value="Genomic_DNA"/>
</dbReference>
<gene>
    <name evidence="2" type="ORF">LSINAPIS_LOCUS2856</name>
</gene>
<evidence type="ECO:0008006" key="4">
    <source>
        <dbReference type="Google" id="ProtNLM"/>
    </source>
</evidence>
<organism evidence="2 3">
    <name type="scientific">Leptidea sinapis</name>
    <dbReference type="NCBI Taxonomy" id="189913"/>
    <lineage>
        <taxon>Eukaryota</taxon>
        <taxon>Metazoa</taxon>
        <taxon>Ecdysozoa</taxon>
        <taxon>Arthropoda</taxon>
        <taxon>Hexapoda</taxon>
        <taxon>Insecta</taxon>
        <taxon>Pterygota</taxon>
        <taxon>Neoptera</taxon>
        <taxon>Endopterygota</taxon>
        <taxon>Lepidoptera</taxon>
        <taxon>Glossata</taxon>
        <taxon>Ditrysia</taxon>
        <taxon>Papilionoidea</taxon>
        <taxon>Pieridae</taxon>
        <taxon>Dismorphiinae</taxon>
        <taxon>Leptidea</taxon>
    </lineage>
</organism>